<gene>
    <name evidence="2" type="ORF">POL25_05975</name>
</gene>
<comment type="caution">
    <text evidence="2">The sequence shown here is derived from an EMBL/GenBank/DDBJ whole genome shotgun (WGS) entry which is preliminary data.</text>
</comment>
<feature type="domain" description="Knr4/Smi1-like" evidence="1">
    <location>
        <begin position="30"/>
        <end position="145"/>
    </location>
</feature>
<organism evidence="2 3">
    <name type="scientific">Nannocystis bainbridge</name>
    <dbReference type="NCBI Taxonomy" id="2995303"/>
    <lineage>
        <taxon>Bacteria</taxon>
        <taxon>Pseudomonadati</taxon>
        <taxon>Myxococcota</taxon>
        <taxon>Polyangia</taxon>
        <taxon>Nannocystales</taxon>
        <taxon>Nannocystaceae</taxon>
        <taxon>Nannocystis</taxon>
    </lineage>
</organism>
<evidence type="ECO:0000259" key="1">
    <source>
        <dbReference type="SMART" id="SM00860"/>
    </source>
</evidence>
<dbReference type="InterPro" id="IPR018958">
    <property type="entry name" value="Knr4/Smi1-like_dom"/>
</dbReference>
<keyword evidence="3" id="KW-1185">Reference proteome</keyword>
<evidence type="ECO:0000313" key="2">
    <source>
        <dbReference type="EMBL" id="MDC0716428.1"/>
    </source>
</evidence>
<protein>
    <submittedName>
        <fullName evidence="2">SMI1/KNR4 family protein</fullName>
    </submittedName>
</protein>
<proteinExistence type="predicted"/>
<reference evidence="2 3" key="1">
    <citation type="submission" date="2022-11" db="EMBL/GenBank/DDBJ databases">
        <title>Minimal conservation of predation-associated metabolite biosynthetic gene clusters underscores biosynthetic potential of Myxococcota including descriptions for ten novel species: Archangium lansinium sp. nov., Myxococcus landrumus sp. nov., Nannocystis bai.</title>
        <authorList>
            <person name="Ahearne A."/>
            <person name="Stevens C."/>
            <person name="Dowd S."/>
        </authorList>
    </citation>
    <scope>NUCLEOTIDE SEQUENCE [LARGE SCALE GENOMIC DNA]</scope>
    <source>
        <strain evidence="2 3">BB15-2</strain>
    </source>
</reference>
<dbReference type="Proteomes" id="UP001221686">
    <property type="component" value="Unassembled WGS sequence"/>
</dbReference>
<accession>A0ABT5DTG2</accession>
<evidence type="ECO:0000313" key="3">
    <source>
        <dbReference type="Proteomes" id="UP001221686"/>
    </source>
</evidence>
<dbReference type="RefSeq" id="WP_272084889.1">
    <property type="nucleotide sequence ID" value="NZ_JAQNDL010000001.1"/>
</dbReference>
<sequence>MTLRARFHALIDELAAHPDITTDKQTLGAPTSGAELDGAEAELGRRLPAALRAFYAELDGVEIRWSHRQERWRDFGARGAIRMLPVGALARVAERIGGGRWIPIDFPYDTSYLGLARRSGGFSLVEEDSGEARALTNSFSVYLDALLEARGWAYWQHMFLYQPRGRHLRVEDSQGRMQAVLPVLFPGFEVRRVGNAAKCRAVDITSLLAGERLLVYRLRDLPPAFTEPVPAAGPLADKLFFLVAASSSIPDELFAAIPEPVCDASDDGRRIAEEMGRIAGHAFCLTDLIAPEQQAIGGRRTIQVTTGFHTGSADAVEAWLRRRGCQLLPIDRWFAQLSFFTVRAADGAALDTVQMRSRVVNSGLRRPLAAVGRGIFVVDRSDDEWQQFVLYHHPDGLKYGSEAPGPGEHCLEVALADLAPGQLTALELGPARGGSATQATAPADEWIAVGRPSELPAAIAGQLPAGSPFASRLFWLAPAQSPLIQALRAALVEPPLAGISAAFRVCDMLEQSAEPWRLARGLASIAAGFHTAEGADVEAWLRTRGCRTLPLAELLT</sequence>
<name>A0ABT5DTG2_9BACT</name>
<dbReference type="EMBL" id="JAQNDL010000001">
    <property type="protein sequence ID" value="MDC0716428.1"/>
    <property type="molecule type" value="Genomic_DNA"/>
</dbReference>
<dbReference type="SMART" id="SM00860">
    <property type="entry name" value="SMI1_KNR4"/>
    <property type="match status" value="1"/>
</dbReference>